<dbReference type="InterPro" id="IPR029062">
    <property type="entry name" value="Class_I_gatase-like"/>
</dbReference>
<name>A0A401YMA4_9ACTN</name>
<evidence type="ECO:0000259" key="3">
    <source>
        <dbReference type="Pfam" id="PF00117"/>
    </source>
</evidence>
<reference evidence="5 6" key="1">
    <citation type="submission" date="2018-12" db="EMBL/GenBank/DDBJ databases">
        <title>Draft genome sequence of Embleya hyalina NBRC 13850T.</title>
        <authorList>
            <person name="Komaki H."/>
            <person name="Hosoyama A."/>
            <person name="Kimura A."/>
            <person name="Ichikawa N."/>
            <person name="Tamura T."/>
        </authorList>
    </citation>
    <scope>NUCLEOTIDE SEQUENCE [LARGE SCALE GENOMIC DNA]</scope>
    <source>
        <strain evidence="5 6">NBRC 13850</strain>
    </source>
</reference>
<dbReference type="SUPFAM" id="SSF56322">
    <property type="entry name" value="ADC synthase"/>
    <property type="match status" value="1"/>
</dbReference>
<dbReference type="Proteomes" id="UP000286931">
    <property type="component" value="Unassembled WGS sequence"/>
</dbReference>
<dbReference type="EMBL" id="BIFH01000018">
    <property type="protein sequence ID" value="GCD95736.1"/>
    <property type="molecule type" value="Genomic_DNA"/>
</dbReference>
<dbReference type="PRINTS" id="PR00096">
    <property type="entry name" value="GATASE"/>
</dbReference>
<dbReference type="GO" id="GO:0000162">
    <property type="term" value="P:L-tryptophan biosynthetic process"/>
    <property type="evidence" value="ECO:0007669"/>
    <property type="project" value="InterPro"/>
</dbReference>
<dbReference type="PANTHER" id="PTHR11236:SF9">
    <property type="entry name" value="ANTHRANILATE SYNTHASE COMPONENT 1"/>
    <property type="match status" value="1"/>
</dbReference>
<evidence type="ECO:0000313" key="5">
    <source>
        <dbReference type="EMBL" id="GCD95736.1"/>
    </source>
</evidence>
<dbReference type="InterPro" id="IPR019999">
    <property type="entry name" value="Anth_synth_I-like"/>
</dbReference>
<keyword evidence="1" id="KW-0315">Glutamine amidotransferase</keyword>
<feature type="domain" description="Glutamine amidotransferase" evidence="3">
    <location>
        <begin position="547"/>
        <end position="721"/>
    </location>
</feature>
<proteinExistence type="predicted"/>
<evidence type="ECO:0000259" key="4">
    <source>
        <dbReference type="Pfam" id="PF00425"/>
    </source>
</evidence>
<accession>A0A401YMA4</accession>
<dbReference type="GO" id="GO:0004049">
    <property type="term" value="F:anthranilate synthase activity"/>
    <property type="evidence" value="ECO:0007669"/>
    <property type="project" value="InterPro"/>
</dbReference>
<dbReference type="NCBIfam" id="NF010081">
    <property type="entry name" value="PRK13566.1"/>
    <property type="match status" value="1"/>
</dbReference>
<dbReference type="Pfam" id="PF00117">
    <property type="entry name" value="GATase"/>
    <property type="match status" value="1"/>
</dbReference>
<dbReference type="InterPro" id="IPR010112">
    <property type="entry name" value="TrpE-G_bact"/>
</dbReference>
<dbReference type="NCBIfam" id="TIGR01815">
    <property type="entry name" value="TrpE-clade3"/>
    <property type="match status" value="1"/>
</dbReference>
<feature type="region of interest" description="Disordered" evidence="2">
    <location>
        <begin position="215"/>
        <end position="241"/>
    </location>
</feature>
<dbReference type="RefSeq" id="WP_218042862.1">
    <property type="nucleotide sequence ID" value="NZ_BIFH01000018.1"/>
</dbReference>
<dbReference type="PRINTS" id="PR00097">
    <property type="entry name" value="ANTSNTHASEII"/>
</dbReference>
<dbReference type="Gene3D" id="3.40.50.880">
    <property type="match status" value="1"/>
</dbReference>
<comment type="caution">
    <text evidence="5">The sequence shown here is derived from an EMBL/GenBank/DDBJ whole genome shotgun (WGS) entry which is preliminary data.</text>
</comment>
<evidence type="ECO:0000256" key="1">
    <source>
        <dbReference type="ARBA" id="ARBA00022962"/>
    </source>
</evidence>
<dbReference type="PROSITE" id="PS51273">
    <property type="entry name" value="GATASE_TYPE_1"/>
    <property type="match status" value="1"/>
</dbReference>
<organism evidence="5 6">
    <name type="scientific">Embleya hyalina</name>
    <dbReference type="NCBI Taxonomy" id="516124"/>
    <lineage>
        <taxon>Bacteria</taxon>
        <taxon>Bacillati</taxon>
        <taxon>Actinomycetota</taxon>
        <taxon>Actinomycetes</taxon>
        <taxon>Kitasatosporales</taxon>
        <taxon>Streptomycetaceae</taxon>
        <taxon>Embleya</taxon>
    </lineage>
</organism>
<dbReference type="InterPro" id="IPR006221">
    <property type="entry name" value="TrpG/PapA_dom"/>
</dbReference>
<dbReference type="Pfam" id="PF00425">
    <property type="entry name" value="Chorismate_bind"/>
    <property type="match status" value="1"/>
</dbReference>
<dbReference type="AlphaFoldDB" id="A0A401YMA4"/>
<gene>
    <name evidence="5" type="primary">trpE</name>
    <name evidence="5" type="ORF">EHYA_03419</name>
</gene>
<dbReference type="InterPro" id="IPR015890">
    <property type="entry name" value="Chorismate_C"/>
</dbReference>
<feature type="domain" description="Chorismate-utilising enzyme C-terminal" evidence="4">
    <location>
        <begin position="245"/>
        <end position="506"/>
    </location>
</feature>
<dbReference type="Gene3D" id="3.60.120.10">
    <property type="entry name" value="Anthranilate synthase"/>
    <property type="match status" value="1"/>
</dbReference>
<evidence type="ECO:0000256" key="2">
    <source>
        <dbReference type="SAM" id="MobiDB-lite"/>
    </source>
</evidence>
<sequence length="758" mass="82337">MGMPEMFAVGTADTARESSWLVPSGIRVRRSSMYAGPARPALAALEERLDRRRGLLAHIGDGTVVGYADPPIEVTARGSRLAVRALNARGRVLLPALSRATAGLLHDREVRADGVYGIVPSPDEATAEEDRTRRAGVFTVLRALVDTMRSPADPCLGLYGAFGYDLILGIEGITVAHQRDPADRVLVLHLPDEVLVVDARNGSAIRHRYEFQDGRAHTDGLPRTTPDAAFRPGGPVAEDDHAPGEYARVVERARAAFHAGDLFEVVPGREFRRPATAPPSAVYRRLYARNPAPYALLMNLGEREHLIGASPERFVAVHEGGDTAHGRHLVVESAPISGTIARGRDALEDAVRVRRLLESEKEESELTMCTDVDRNDKAKVCVPGSIRVTARRRVEFHATLIHTVDRVEGRLRPELDALDAFLAHLWAVTVTGAPKRAAVQYLERAERSPRRWYGGAVGRIRFDGGLDTALTLRTIQIRRGTAVVRTGATLLCASDPRAEEAETELKARALLAVLDEERPEVPDGERTLEARLPAAVPVPPAPRPRVLMVDHQDSFVHCLADYFRQCGADVATFRPPHHLAVLERTRPDLLVLSPGPGRPGDFGIGETLAAAEAFDTPVFGVCLGLQGLVEYLGGTLDVLDRPAHGRSSRVRVTDPGSRLLAGLPDTFEVGRYHSLYAAARNPPPRLRVCATTDDGIAMVVEHTERPLAAVQFHPESIMTAQAAVGRTVIANALTHLARRPNRATAPTAPTPIRIRPTG</sequence>
<dbReference type="InterPro" id="IPR005801">
    <property type="entry name" value="ADC_synthase"/>
</dbReference>
<dbReference type="SUPFAM" id="SSF52317">
    <property type="entry name" value="Class I glutamine amidotransferase-like"/>
    <property type="match status" value="1"/>
</dbReference>
<dbReference type="InterPro" id="IPR017926">
    <property type="entry name" value="GATASE"/>
</dbReference>
<keyword evidence="6" id="KW-1185">Reference proteome</keyword>
<dbReference type="PANTHER" id="PTHR11236">
    <property type="entry name" value="AMINOBENZOATE/ANTHRANILATE SYNTHASE"/>
    <property type="match status" value="1"/>
</dbReference>
<protein>
    <submittedName>
        <fullName evidence="5">Anthranilate synthase component I</fullName>
    </submittedName>
</protein>
<dbReference type="CDD" id="cd01743">
    <property type="entry name" value="GATase1_Anthranilate_Synthase"/>
    <property type="match status" value="1"/>
</dbReference>
<evidence type="ECO:0000313" key="6">
    <source>
        <dbReference type="Proteomes" id="UP000286931"/>
    </source>
</evidence>